<keyword evidence="3" id="KW-1185">Reference proteome</keyword>
<evidence type="ECO:0000313" key="3">
    <source>
        <dbReference type="Proteomes" id="UP000296049"/>
    </source>
</evidence>
<feature type="region of interest" description="Disordered" evidence="1">
    <location>
        <begin position="66"/>
        <end position="110"/>
    </location>
</feature>
<accession>R0LKQ0</accession>
<organism evidence="2 3">
    <name type="scientific">Anas platyrhynchos</name>
    <name type="common">Mallard</name>
    <name type="synonym">Anas boschas</name>
    <dbReference type="NCBI Taxonomy" id="8839"/>
    <lineage>
        <taxon>Eukaryota</taxon>
        <taxon>Metazoa</taxon>
        <taxon>Chordata</taxon>
        <taxon>Craniata</taxon>
        <taxon>Vertebrata</taxon>
        <taxon>Euteleostomi</taxon>
        <taxon>Archelosauria</taxon>
        <taxon>Archosauria</taxon>
        <taxon>Dinosauria</taxon>
        <taxon>Saurischia</taxon>
        <taxon>Theropoda</taxon>
        <taxon>Coelurosauria</taxon>
        <taxon>Aves</taxon>
        <taxon>Neognathae</taxon>
        <taxon>Galloanserae</taxon>
        <taxon>Anseriformes</taxon>
        <taxon>Anatidae</taxon>
        <taxon>Anatinae</taxon>
        <taxon>Anas</taxon>
    </lineage>
</organism>
<protein>
    <submittedName>
        <fullName evidence="2">Uncharacterized protein</fullName>
    </submittedName>
</protein>
<name>R0LKQ0_ANAPL</name>
<reference evidence="3" key="1">
    <citation type="journal article" date="2013" name="Nat. Genet.">
        <title>The duck genome and transcriptome provide insight into an avian influenza virus reservoir species.</title>
        <authorList>
            <person name="Huang Y."/>
            <person name="Li Y."/>
            <person name="Burt D.W."/>
            <person name="Chen H."/>
            <person name="Zhang Y."/>
            <person name="Qian W."/>
            <person name="Kim H."/>
            <person name="Gan S."/>
            <person name="Zhao Y."/>
            <person name="Li J."/>
            <person name="Yi K."/>
            <person name="Feng H."/>
            <person name="Zhu P."/>
            <person name="Li B."/>
            <person name="Liu Q."/>
            <person name="Fairley S."/>
            <person name="Magor K.E."/>
            <person name="Du Z."/>
            <person name="Hu X."/>
            <person name="Goodman L."/>
            <person name="Tafer H."/>
            <person name="Vignal A."/>
            <person name="Lee T."/>
            <person name="Kim K.W."/>
            <person name="Sheng Z."/>
            <person name="An Y."/>
            <person name="Searle S."/>
            <person name="Herrero J."/>
            <person name="Groenen M.A."/>
            <person name="Crooijmans R.P."/>
            <person name="Faraut T."/>
            <person name="Cai Q."/>
            <person name="Webster R.G."/>
            <person name="Aldridge J.R."/>
            <person name="Warren W.C."/>
            <person name="Bartschat S."/>
            <person name="Kehr S."/>
            <person name="Marz M."/>
            <person name="Stadler P.F."/>
            <person name="Smith J."/>
            <person name="Kraus R.H."/>
            <person name="Zhao Y."/>
            <person name="Ren L."/>
            <person name="Fei J."/>
            <person name="Morisson M."/>
            <person name="Kaiser P."/>
            <person name="Griffin D.K."/>
            <person name="Rao M."/>
            <person name="Pitel F."/>
            <person name="Wang J."/>
            <person name="Li N."/>
        </authorList>
    </citation>
    <scope>NUCLEOTIDE SEQUENCE [LARGE SCALE GENOMIC DNA]</scope>
</reference>
<evidence type="ECO:0000313" key="2">
    <source>
        <dbReference type="EMBL" id="EOB02260.1"/>
    </source>
</evidence>
<gene>
    <name evidence="2" type="ORF">Anapl_09354</name>
</gene>
<dbReference type="Proteomes" id="UP000296049">
    <property type="component" value="Unassembled WGS sequence"/>
</dbReference>
<dbReference type="AlphaFoldDB" id="R0LKQ0"/>
<evidence type="ECO:0000256" key="1">
    <source>
        <dbReference type="SAM" id="MobiDB-lite"/>
    </source>
</evidence>
<sequence>MNNRAEWHDTISQSSTSLLHSTCCRKVELSQRTNTREQFRGKGDGVFSHQSFWHMGAVAALEPFAGKEEPTDNGDSCCPASNHWSHHLTPNSSENRALPPTSRARKSQPFGSESFLWPQFKLSCQDISNTPITGVIAHMGAGMSGIKVLPKIPINHGPECTMRVGNQYNLNAETSSSNASGPGFRCMSAQSERHTISPDARAMGPAKMTFSKVKWKENDFEAQEDANIQCFLPTLWLTLSWNKLRANPSVLIQLCDLPLKPAAKPTAEKRQQWSMLALTDVFPQLLFCGCLFLTVDFADIVCKSLVPFKGGSVEGIRFVLVHEEQDGQKTAKDKCSSSSFWDLVSVLITVPVVMQSGNSRILATRMYLFELFARKEGKSQIMNSDLDLQRKKEHAIFKCLTHFINCKDIYTFQKKFLKYSSVRTMGSISEMTEVKTETAYMRPCIAWNSVYAEEQFAGLVMWYEQKNPLDFLASQMKKAQLLCVLLNHDQGLCIQIPLKETLQGNCRTLRNKKGKSERAEDQQF</sequence>
<dbReference type="EMBL" id="KB742977">
    <property type="protein sequence ID" value="EOB02260.1"/>
    <property type="molecule type" value="Genomic_DNA"/>
</dbReference>
<proteinExistence type="predicted"/>